<proteinExistence type="predicted"/>
<dbReference type="InterPro" id="IPR044974">
    <property type="entry name" value="Disease_R_plants"/>
</dbReference>
<evidence type="ECO:0000313" key="1">
    <source>
        <dbReference type="EMBL" id="KAK8487951.1"/>
    </source>
</evidence>
<keyword evidence="2" id="KW-1185">Reference proteome</keyword>
<accession>A0ABR2A4Q9</accession>
<protein>
    <recommendedName>
        <fullName evidence="3">Leucine-rich repeat domain, L domain-containing protein</fullName>
    </recommendedName>
</protein>
<dbReference type="InterPro" id="IPR032675">
    <property type="entry name" value="LRR_dom_sf"/>
</dbReference>
<reference evidence="1 2" key="1">
    <citation type="journal article" date="2024" name="G3 (Bethesda)">
        <title>Genome assembly of Hibiscus sabdariffa L. provides insights into metabolisms of medicinal natural products.</title>
        <authorList>
            <person name="Kim T."/>
        </authorList>
    </citation>
    <scope>NUCLEOTIDE SEQUENCE [LARGE SCALE GENOMIC DNA]</scope>
    <source>
        <strain evidence="1">TK-2024</strain>
        <tissue evidence="1">Old leaves</tissue>
    </source>
</reference>
<dbReference type="PANTHER" id="PTHR11017:SF479">
    <property type="entry name" value="DISEASE RESISTANCE PROTEIN (TIR-NBS-LRR CLASS) FAMILY"/>
    <property type="match status" value="1"/>
</dbReference>
<evidence type="ECO:0008006" key="3">
    <source>
        <dbReference type="Google" id="ProtNLM"/>
    </source>
</evidence>
<dbReference type="PANTHER" id="PTHR11017">
    <property type="entry name" value="LEUCINE-RICH REPEAT-CONTAINING PROTEIN"/>
    <property type="match status" value="1"/>
</dbReference>
<dbReference type="Gene3D" id="3.80.10.10">
    <property type="entry name" value="Ribonuclease Inhibitor"/>
    <property type="match status" value="1"/>
</dbReference>
<organism evidence="1 2">
    <name type="scientific">Hibiscus sabdariffa</name>
    <name type="common">roselle</name>
    <dbReference type="NCBI Taxonomy" id="183260"/>
    <lineage>
        <taxon>Eukaryota</taxon>
        <taxon>Viridiplantae</taxon>
        <taxon>Streptophyta</taxon>
        <taxon>Embryophyta</taxon>
        <taxon>Tracheophyta</taxon>
        <taxon>Spermatophyta</taxon>
        <taxon>Magnoliopsida</taxon>
        <taxon>eudicotyledons</taxon>
        <taxon>Gunneridae</taxon>
        <taxon>Pentapetalae</taxon>
        <taxon>rosids</taxon>
        <taxon>malvids</taxon>
        <taxon>Malvales</taxon>
        <taxon>Malvaceae</taxon>
        <taxon>Malvoideae</taxon>
        <taxon>Hibiscus</taxon>
    </lineage>
</organism>
<dbReference type="EMBL" id="JBBPBN010000372">
    <property type="protein sequence ID" value="KAK8487951.1"/>
    <property type="molecule type" value="Genomic_DNA"/>
</dbReference>
<dbReference type="Proteomes" id="UP001396334">
    <property type="component" value="Unassembled WGS sequence"/>
</dbReference>
<comment type="caution">
    <text evidence="1">The sequence shown here is derived from an EMBL/GenBank/DDBJ whole genome shotgun (WGS) entry which is preliminary data.</text>
</comment>
<evidence type="ECO:0000313" key="2">
    <source>
        <dbReference type="Proteomes" id="UP001396334"/>
    </source>
</evidence>
<sequence length="239" mass="27644">MMMHLTKIEDLKLLYPPSFENMHNLRYIHFDVSLDVYWIMSNSNKKLLANEGVDSVSLPDELRYLCWMFYPFKSLSPSFNPRNLVVLILTFSDIKQLWNKERSPGAINLRSLKCQMCDNLVELTCFSRLSSLETLDVLNCKKLRKISDLSGAINLKWLDCEGCVSLVELPCLSHLKCLKELNLRECYKIKKFPELPRQDVFELDLSYTAIGEVPDSIHFMIMMLVKKNVLSCYSGIAQG</sequence>
<name>A0ABR2A4Q9_9ROSI</name>
<gene>
    <name evidence="1" type="ORF">V6N11_076741</name>
</gene>
<dbReference type="SUPFAM" id="SSF52058">
    <property type="entry name" value="L domain-like"/>
    <property type="match status" value="1"/>
</dbReference>